<name>A0ABY7WQ64_9SPHI</name>
<accession>A0ABY7WQ64</accession>
<dbReference type="InterPro" id="IPR016888">
    <property type="entry name" value="UCP028498"/>
</dbReference>
<dbReference type="Proteomes" id="UP001221558">
    <property type="component" value="Chromosome"/>
</dbReference>
<gene>
    <name evidence="1" type="ORF">PQ465_09310</name>
</gene>
<organism evidence="1 2">
    <name type="scientific">Sphingobacterium oryzagri</name>
    <dbReference type="NCBI Taxonomy" id="3025669"/>
    <lineage>
        <taxon>Bacteria</taxon>
        <taxon>Pseudomonadati</taxon>
        <taxon>Bacteroidota</taxon>
        <taxon>Sphingobacteriia</taxon>
        <taxon>Sphingobacteriales</taxon>
        <taxon>Sphingobacteriaceae</taxon>
        <taxon>Sphingobacterium</taxon>
    </lineage>
</organism>
<dbReference type="EMBL" id="CP117880">
    <property type="protein sequence ID" value="WDF70556.1"/>
    <property type="molecule type" value="Genomic_DNA"/>
</dbReference>
<dbReference type="Pfam" id="PF10012">
    <property type="entry name" value="DUF2255"/>
    <property type="match status" value="1"/>
</dbReference>
<reference evidence="1 2" key="1">
    <citation type="submission" date="2023-02" db="EMBL/GenBank/DDBJ databases">
        <title>Genome sequence of Sphingobacterium sp. KACC 22765.</title>
        <authorList>
            <person name="Kim S."/>
            <person name="Heo J."/>
            <person name="Kwon S.-W."/>
        </authorList>
    </citation>
    <scope>NUCLEOTIDE SEQUENCE [LARGE SCALE GENOMIC DNA]</scope>
    <source>
        <strain evidence="1 2">KACC 22765</strain>
    </source>
</reference>
<dbReference type="RefSeq" id="WP_274269262.1">
    <property type="nucleotide sequence ID" value="NZ_CP117880.1"/>
</dbReference>
<sequence>MKSSNSQFSPEELRNIDEADDLKIAPLRPDGITHGTPTWIWEVVVDSCLYVRAYHGTRSSWYQSAISQKAGQIHAAGLIWEVTFETVTGDINRLIDDAYRRKYSGSPYLSAMINEQAGAATVKIVPRES</sequence>
<proteinExistence type="predicted"/>
<keyword evidence="2" id="KW-1185">Reference proteome</keyword>
<dbReference type="PIRSF" id="PIRSF028498">
    <property type="entry name" value="UCP028498"/>
    <property type="match status" value="1"/>
</dbReference>
<protein>
    <submittedName>
        <fullName evidence="1">DUF2255 family protein</fullName>
    </submittedName>
</protein>
<evidence type="ECO:0000313" key="2">
    <source>
        <dbReference type="Proteomes" id="UP001221558"/>
    </source>
</evidence>
<evidence type="ECO:0000313" key="1">
    <source>
        <dbReference type="EMBL" id="WDF70556.1"/>
    </source>
</evidence>